<evidence type="ECO:0000313" key="1">
    <source>
        <dbReference type="EnsemblProtists" id="EOD25232"/>
    </source>
</evidence>
<reference evidence="1" key="2">
    <citation type="submission" date="2024-10" db="UniProtKB">
        <authorList>
            <consortium name="EnsemblProtists"/>
        </authorList>
    </citation>
    <scope>IDENTIFICATION</scope>
</reference>
<sequence>MIGGDVRGTKPSMAASPAIDLGESLEALFKRARIADKFYRKCEGQLEDLGVGDAGDLLEVVALKGIDAAAVLASLGSLSLDDTPPGVAAGDQEAGGAANASALDGMAVDGGFASADEQQLRLQNGAGLLSQRRWYERCC</sequence>
<reference evidence="2" key="1">
    <citation type="journal article" date="2013" name="Nature">
        <title>Pan genome of the phytoplankton Emiliania underpins its global distribution.</title>
        <authorList>
            <person name="Read B.A."/>
            <person name="Kegel J."/>
            <person name="Klute M.J."/>
            <person name="Kuo A."/>
            <person name="Lefebvre S.C."/>
            <person name="Maumus F."/>
            <person name="Mayer C."/>
            <person name="Miller J."/>
            <person name="Monier A."/>
            <person name="Salamov A."/>
            <person name="Young J."/>
            <person name="Aguilar M."/>
            <person name="Claverie J.M."/>
            <person name="Frickenhaus S."/>
            <person name="Gonzalez K."/>
            <person name="Herman E.K."/>
            <person name="Lin Y.C."/>
            <person name="Napier J."/>
            <person name="Ogata H."/>
            <person name="Sarno A.F."/>
            <person name="Shmutz J."/>
            <person name="Schroeder D."/>
            <person name="de Vargas C."/>
            <person name="Verret F."/>
            <person name="von Dassow P."/>
            <person name="Valentin K."/>
            <person name="Van de Peer Y."/>
            <person name="Wheeler G."/>
            <person name="Dacks J.B."/>
            <person name="Delwiche C.F."/>
            <person name="Dyhrman S.T."/>
            <person name="Glockner G."/>
            <person name="John U."/>
            <person name="Richards T."/>
            <person name="Worden A.Z."/>
            <person name="Zhang X."/>
            <person name="Grigoriev I.V."/>
            <person name="Allen A.E."/>
            <person name="Bidle K."/>
            <person name="Borodovsky M."/>
            <person name="Bowler C."/>
            <person name="Brownlee C."/>
            <person name="Cock J.M."/>
            <person name="Elias M."/>
            <person name="Gladyshev V.N."/>
            <person name="Groth M."/>
            <person name="Guda C."/>
            <person name="Hadaegh A."/>
            <person name="Iglesias-Rodriguez M.D."/>
            <person name="Jenkins J."/>
            <person name="Jones B.M."/>
            <person name="Lawson T."/>
            <person name="Leese F."/>
            <person name="Lindquist E."/>
            <person name="Lobanov A."/>
            <person name="Lomsadze A."/>
            <person name="Malik S.B."/>
            <person name="Marsh M.E."/>
            <person name="Mackinder L."/>
            <person name="Mock T."/>
            <person name="Mueller-Roeber B."/>
            <person name="Pagarete A."/>
            <person name="Parker M."/>
            <person name="Probert I."/>
            <person name="Quesneville H."/>
            <person name="Raines C."/>
            <person name="Rensing S.A."/>
            <person name="Riano-Pachon D.M."/>
            <person name="Richier S."/>
            <person name="Rokitta S."/>
            <person name="Shiraiwa Y."/>
            <person name="Soanes D.M."/>
            <person name="van der Giezen M."/>
            <person name="Wahlund T.M."/>
            <person name="Williams B."/>
            <person name="Wilson W."/>
            <person name="Wolfe G."/>
            <person name="Wurch L.L."/>
        </authorList>
    </citation>
    <scope>NUCLEOTIDE SEQUENCE</scope>
</reference>
<name>A0A0D3JNZ7_EMIH1</name>
<dbReference type="AlphaFoldDB" id="A0A0D3JNZ7"/>
<dbReference type="PaxDb" id="2903-EOD25232"/>
<dbReference type="eggNOG" id="ENOG502SXAE">
    <property type="taxonomic scope" value="Eukaryota"/>
</dbReference>
<evidence type="ECO:0000313" key="2">
    <source>
        <dbReference type="Proteomes" id="UP000013827"/>
    </source>
</evidence>
<dbReference type="RefSeq" id="XP_005777661.1">
    <property type="nucleotide sequence ID" value="XM_005777604.1"/>
</dbReference>
<dbReference type="GeneID" id="17270778"/>
<protein>
    <recommendedName>
        <fullName evidence="3">SAM domain-containing protein</fullName>
    </recommendedName>
</protein>
<dbReference type="Proteomes" id="UP000013827">
    <property type="component" value="Unassembled WGS sequence"/>
</dbReference>
<proteinExistence type="predicted"/>
<organism evidence="1 2">
    <name type="scientific">Emiliania huxleyi (strain CCMP1516)</name>
    <dbReference type="NCBI Taxonomy" id="280463"/>
    <lineage>
        <taxon>Eukaryota</taxon>
        <taxon>Haptista</taxon>
        <taxon>Haptophyta</taxon>
        <taxon>Prymnesiophyceae</taxon>
        <taxon>Isochrysidales</taxon>
        <taxon>Noelaerhabdaceae</taxon>
        <taxon>Emiliania</taxon>
    </lineage>
</organism>
<keyword evidence="2" id="KW-1185">Reference proteome</keyword>
<dbReference type="KEGG" id="ehx:EMIHUDRAFT_206427"/>
<evidence type="ECO:0008006" key="3">
    <source>
        <dbReference type="Google" id="ProtNLM"/>
    </source>
</evidence>
<dbReference type="EnsemblProtists" id="EOD25232">
    <property type="protein sequence ID" value="EOD25232"/>
    <property type="gene ID" value="EMIHUDRAFT_206427"/>
</dbReference>
<dbReference type="HOGENOM" id="CLU_1848828_0_0_1"/>
<accession>A0A0D3JNZ7</accession>